<evidence type="ECO:0000256" key="2">
    <source>
        <dbReference type="ARBA" id="ARBA00005967"/>
    </source>
</evidence>
<feature type="transmembrane region" description="Helical" evidence="19">
    <location>
        <begin position="217"/>
        <end position="238"/>
    </location>
</feature>
<organism evidence="20 21">
    <name type="scientific">Fimbriimonas ginsengisoli Gsoil 348</name>
    <dbReference type="NCBI Taxonomy" id="661478"/>
    <lineage>
        <taxon>Bacteria</taxon>
        <taxon>Bacillati</taxon>
        <taxon>Armatimonadota</taxon>
        <taxon>Fimbriimonadia</taxon>
        <taxon>Fimbriimonadales</taxon>
        <taxon>Fimbriimonadaceae</taxon>
        <taxon>Fimbriimonas</taxon>
    </lineage>
</organism>
<dbReference type="Gene3D" id="1.10.287.3610">
    <property type="match status" value="1"/>
</dbReference>
<feature type="transmembrane region" description="Helical" evidence="19">
    <location>
        <begin position="168"/>
        <end position="187"/>
    </location>
</feature>
<keyword evidence="9 17" id="KW-0067">ATP-binding</keyword>
<evidence type="ECO:0000256" key="5">
    <source>
        <dbReference type="ARBA" id="ARBA00022679"/>
    </source>
</evidence>
<keyword evidence="7 17" id="KW-0547">Nucleotide-binding</keyword>
<dbReference type="InterPro" id="IPR000829">
    <property type="entry name" value="DAGK"/>
</dbReference>
<comment type="cofactor">
    <cofactor evidence="18">
        <name>Mg(2+)</name>
        <dbReference type="ChEBI" id="CHEBI:18420"/>
    </cofactor>
    <text evidence="18">Mn(2+), Zn(2+), Cd(2+) and Co(2+) support activity to lesser extents.</text>
</comment>
<evidence type="ECO:0000256" key="3">
    <source>
        <dbReference type="ARBA" id="ARBA00022475"/>
    </source>
</evidence>
<evidence type="ECO:0000256" key="11">
    <source>
        <dbReference type="ARBA" id="ARBA00023098"/>
    </source>
</evidence>
<comment type="subcellular location">
    <subcellularLocation>
        <location evidence="1">Cell membrane</location>
        <topology evidence="1">Multi-pass membrane protein</topology>
    </subcellularLocation>
</comment>
<dbReference type="InterPro" id="IPR036945">
    <property type="entry name" value="DAGK_sf"/>
</dbReference>
<dbReference type="InterPro" id="IPR033717">
    <property type="entry name" value="UDPK"/>
</dbReference>
<reference evidence="20 21" key="1">
    <citation type="journal article" date="2014" name="PLoS ONE">
        <title>The first complete genome sequence of the class fimbriimonadia in the phylum armatimonadetes.</title>
        <authorList>
            <person name="Hu Z.Y."/>
            <person name="Wang Y.Z."/>
            <person name="Im W.T."/>
            <person name="Wang S.Y."/>
            <person name="Zhao G.P."/>
            <person name="Zheng H.J."/>
            <person name="Quan Z.X."/>
        </authorList>
    </citation>
    <scope>NUCLEOTIDE SEQUENCE [LARGE SCALE GENOMIC DNA]</scope>
    <source>
        <strain evidence="20">Gsoil 348</strain>
    </source>
</reference>
<evidence type="ECO:0000256" key="15">
    <source>
        <dbReference type="PIRSR" id="PIRSR600829-1"/>
    </source>
</evidence>
<keyword evidence="10 19" id="KW-1133">Transmembrane helix</keyword>
<accession>A0A068NLF5</accession>
<gene>
    <name evidence="20" type="ORF">OP10G_0192</name>
</gene>
<evidence type="ECO:0000256" key="6">
    <source>
        <dbReference type="ARBA" id="ARBA00022692"/>
    </source>
</evidence>
<dbReference type="InterPro" id="IPR036938">
    <property type="entry name" value="PAP2/HPO_sf"/>
</dbReference>
<evidence type="ECO:0000256" key="18">
    <source>
        <dbReference type="PIRSR" id="PIRSR600829-4"/>
    </source>
</evidence>
<evidence type="ECO:0000256" key="1">
    <source>
        <dbReference type="ARBA" id="ARBA00004651"/>
    </source>
</evidence>
<dbReference type="GO" id="GO:0005524">
    <property type="term" value="F:ATP binding"/>
    <property type="evidence" value="ECO:0007669"/>
    <property type="project" value="UniProtKB-KW"/>
</dbReference>
<feature type="transmembrane region" description="Helical" evidence="19">
    <location>
        <begin position="135"/>
        <end position="156"/>
    </location>
</feature>
<dbReference type="Gene3D" id="1.20.144.10">
    <property type="entry name" value="Phosphatidic acid phosphatase type 2/haloperoxidase"/>
    <property type="match status" value="1"/>
</dbReference>
<evidence type="ECO:0000256" key="7">
    <source>
        <dbReference type="ARBA" id="ARBA00022741"/>
    </source>
</evidence>
<keyword evidence="13" id="KW-0594">Phospholipid biosynthesis</keyword>
<keyword evidence="12 19" id="KW-0472">Membrane</keyword>
<evidence type="ECO:0000256" key="13">
    <source>
        <dbReference type="ARBA" id="ARBA00023209"/>
    </source>
</evidence>
<dbReference type="SUPFAM" id="SSF48317">
    <property type="entry name" value="Acid phosphatase/Vanadium-dependent haloperoxidase"/>
    <property type="match status" value="1"/>
</dbReference>
<feature type="transmembrane region" description="Helical" evidence="19">
    <location>
        <begin position="95"/>
        <end position="115"/>
    </location>
</feature>
<comment type="similarity">
    <text evidence="2">Belongs to the bacterial diacylglycerol kinase family.</text>
</comment>
<feature type="binding site" evidence="17">
    <location>
        <begin position="93"/>
        <end position="94"/>
    </location>
    <ligand>
        <name>ATP</name>
        <dbReference type="ChEBI" id="CHEBI:30616"/>
    </ligand>
</feature>
<dbReference type="CDD" id="cd14265">
    <property type="entry name" value="UDPK_IM_like"/>
    <property type="match status" value="1"/>
</dbReference>
<evidence type="ECO:0000256" key="16">
    <source>
        <dbReference type="PIRSR" id="PIRSR600829-2"/>
    </source>
</evidence>
<keyword evidence="5" id="KW-0808">Transferase</keyword>
<keyword evidence="8" id="KW-0418">Kinase</keyword>
<dbReference type="STRING" id="661478.OP10G_0192"/>
<dbReference type="RefSeq" id="WP_025227767.1">
    <property type="nucleotide sequence ID" value="NZ_CP007139.1"/>
</dbReference>
<dbReference type="GO" id="GO:0008654">
    <property type="term" value="P:phospholipid biosynthetic process"/>
    <property type="evidence" value="ECO:0007669"/>
    <property type="project" value="UniProtKB-KW"/>
</dbReference>
<keyword evidence="4" id="KW-0444">Lipid biosynthesis</keyword>
<feature type="transmembrane region" description="Helical" evidence="19">
    <location>
        <begin position="55"/>
        <end position="74"/>
    </location>
</feature>
<dbReference type="GO" id="GO:0005886">
    <property type="term" value="C:plasma membrane"/>
    <property type="evidence" value="ECO:0007669"/>
    <property type="project" value="UniProtKB-SubCell"/>
</dbReference>
<evidence type="ECO:0000256" key="9">
    <source>
        <dbReference type="ARBA" id="ARBA00022840"/>
    </source>
</evidence>
<dbReference type="GO" id="GO:0016301">
    <property type="term" value="F:kinase activity"/>
    <property type="evidence" value="ECO:0007669"/>
    <property type="project" value="UniProtKB-KW"/>
</dbReference>
<dbReference type="KEGG" id="fgi:OP10G_0192"/>
<keyword evidence="18" id="KW-0479">Metal-binding</keyword>
<keyword evidence="6 19" id="KW-0812">Transmembrane</keyword>
<dbReference type="eggNOG" id="COG0818">
    <property type="taxonomic scope" value="Bacteria"/>
</dbReference>
<keyword evidence="18" id="KW-0460">Magnesium</keyword>
<evidence type="ECO:0000256" key="17">
    <source>
        <dbReference type="PIRSR" id="PIRSR600829-3"/>
    </source>
</evidence>
<keyword evidence="11" id="KW-0443">Lipid metabolism</keyword>
<dbReference type="Proteomes" id="UP000027982">
    <property type="component" value="Chromosome"/>
</dbReference>
<evidence type="ECO:0000313" key="20">
    <source>
        <dbReference type="EMBL" id="AIE83560.1"/>
    </source>
</evidence>
<dbReference type="PANTHER" id="PTHR34299:SF1">
    <property type="entry name" value="DIACYLGLYCEROL KINASE"/>
    <property type="match status" value="1"/>
</dbReference>
<dbReference type="OrthoDB" id="9789934at2"/>
<feature type="binding site" evidence="18">
    <location>
        <position position="75"/>
    </location>
    <ligand>
        <name>a divalent metal cation</name>
        <dbReference type="ChEBI" id="CHEBI:60240"/>
    </ligand>
</feature>
<evidence type="ECO:0000313" key="21">
    <source>
        <dbReference type="Proteomes" id="UP000027982"/>
    </source>
</evidence>
<proteinExistence type="inferred from homology"/>
<evidence type="ECO:0000256" key="14">
    <source>
        <dbReference type="ARBA" id="ARBA00023264"/>
    </source>
</evidence>
<keyword evidence="14" id="KW-1208">Phospholipid metabolism</keyword>
<keyword evidence="21" id="KW-1185">Reference proteome</keyword>
<dbReference type="GO" id="GO:0046872">
    <property type="term" value="F:metal ion binding"/>
    <property type="evidence" value="ECO:0007669"/>
    <property type="project" value="UniProtKB-KW"/>
</dbReference>
<evidence type="ECO:0000256" key="12">
    <source>
        <dbReference type="ARBA" id="ARBA00023136"/>
    </source>
</evidence>
<feature type="binding site" evidence="16">
    <location>
        <position position="68"/>
    </location>
    <ligand>
        <name>substrate</name>
    </ligand>
</feature>
<dbReference type="PANTHER" id="PTHR34299">
    <property type="entry name" value="DIACYLGLYCEROL KINASE"/>
    <property type="match status" value="1"/>
</dbReference>
<evidence type="ECO:0000256" key="8">
    <source>
        <dbReference type="ARBA" id="ARBA00022777"/>
    </source>
</evidence>
<dbReference type="HOGENOM" id="CLU_101368_0_0_0"/>
<feature type="active site" description="Proton acceptor" evidence="15">
    <location>
        <position position="68"/>
    </location>
</feature>
<dbReference type="Pfam" id="PF01219">
    <property type="entry name" value="DAGK_prokar"/>
    <property type="match status" value="1"/>
</dbReference>
<evidence type="ECO:0000256" key="19">
    <source>
        <dbReference type="SAM" id="Phobius"/>
    </source>
</evidence>
<evidence type="ECO:0000256" key="4">
    <source>
        <dbReference type="ARBA" id="ARBA00022516"/>
    </source>
</evidence>
<feature type="transmembrane region" description="Helical" evidence="19">
    <location>
        <begin position="32"/>
        <end position="49"/>
    </location>
</feature>
<sequence length="240" mass="25633">MRLKSKVDIVKPFKVAMSGIIFTFKTQRHMRFHLYVVLIVILLGIMVNLGLREMLVLLFTISLVLVAEMFNSAIEATVDLVSPSYNPLAKFAKDIAAGAVLITTIIALVVGSLMMLGESRWETLKLSLTSEGFGFLGVVPRLILGGLLLFVVVVVGKGIGTRGQVLQGGLVSGHAAFGFFFATSIVFVTDNAVAAGIGLLLAAIIAQSRFEAKFHTIFELTLGAAVGVILALVVFGLVPR</sequence>
<protein>
    <submittedName>
        <fullName evidence="20">Pa-phosphatase-like phosphoesterase</fullName>
    </submittedName>
</protein>
<keyword evidence="3" id="KW-1003">Cell membrane</keyword>
<evidence type="ECO:0000256" key="10">
    <source>
        <dbReference type="ARBA" id="ARBA00022989"/>
    </source>
</evidence>
<dbReference type="EMBL" id="CP007139">
    <property type="protein sequence ID" value="AIE83560.1"/>
    <property type="molecule type" value="Genomic_DNA"/>
</dbReference>
<feature type="binding site" evidence="17">
    <location>
        <position position="75"/>
    </location>
    <ligand>
        <name>ATP</name>
        <dbReference type="ChEBI" id="CHEBI:30616"/>
    </ligand>
</feature>
<name>A0A068NLF5_FIMGI</name>
<dbReference type="AlphaFoldDB" id="A0A068NLF5"/>